<feature type="signal peptide" evidence="1">
    <location>
        <begin position="1"/>
        <end position="27"/>
    </location>
</feature>
<reference evidence="2 3" key="1">
    <citation type="journal article" date="2010" name="J. Bacteriol.">
        <title>The genetic basis of laboratory adaptation in Caulobacter crescentus.</title>
        <authorList>
            <person name="Marks M.E."/>
            <person name="Castro-Rojas C.M."/>
            <person name="Teiling C."/>
            <person name="Du L."/>
            <person name="Kapatral V."/>
            <person name="Walunas T.L."/>
            <person name="Crosson S."/>
        </authorList>
    </citation>
    <scope>NUCLEOTIDE SEQUENCE [LARGE SCALE GENOMIC DNA]</scope>
    <source>
        <strain evidence="3">NA1000 / CB15N</strain>
    </source>
</reference>
<dbReference type="GeneID" id="7330742"/>
<evidence type="ECO:0000256" key="1">
    <source>
        <dbReference type="SAM" id="SignalP"/>
    </source>
</evidence>
<dbReference type="AlphaFoldDB" id="A0A0H3C4Z0"/>
<feature type="chain" id="PRO_5002605860" evidence="1">
    <location>
        <begin position="28"/>
        <end position="82"/>
    </location>
</feature>
<evidence type="ECO:0000313" key="2">
    <source>
        <dbReference type="EMBL" id="ACL93756.2"/>
    </source>
</evidence>
<dbReference type="KEGG" id="ccs:CCNA_00289"/>
<keyword evidence="3" id="KW-1185">Reference proteome</keyword>
<sequence>MITKKTAFSAALIAGATLRGIAGAASAQPVSPHNAADRHLKIKRLSADGMTFVAGSPQAAGAQVGQDLDSWSVRTQYAFQTS</sequence>
<name>A0A0H3C4Z0_CAUVN</name>
<organism evidence="2 3">
    <name type="scientific">Caulobacter vibrioides (strain NA1000 / CB15N)</name>
    <name type="common">Caulobacter crescentus</name>
    <dbReference type="NCBI Taxonomy" id="565050"/>
    <lineage>
        <taxon>Bacteria</taxon>
        <taxon>Pseudomonadati</taxon>
        <taxon>Pseudomonadota</taxon>
        <taxon>Alphaproteobacteria</taxon>
        <taxon>Caulobacterales</taxon>
        <taxon>Caulobacteraceae</taxon>
        <taxon>Caulobacter</taxon>
    </lineage>
</organism>
<dbReference type="HOGENOM" id="CLU_2552084_0_0_5"/>
<accession>A0A0H3C4Z0</accession>
<dbReference type="RefSeq" id="WP_010918176.1">
    <property type="nucleotide sequence ID" value="NC_011916.1"/>
</dbReference>
<dbReference type="OrthoDB" id="7217987at2"/>
<evidence type="ECO:0000313" key="3">
    <source>
        <dbReference type="Proteomes" id="UP000001364"/>
    </source>
</evidence>
<keyword evidence="1" id="KW-0732">Signal</keyword>
<dbReference type="PATRIC" id="fig|565050.3.peg.286"/>
<protein>
    <submittedName>
        <fullName evidence="2">Uncharacterized protein</fullName>
    </submittedName>
</protein>
<dbReference type="EMBL" id="CP001340">
    <property type="protein sequence ID" value="ACL93756.2"/>
    <property type="molecule type" value="Genomic_DNA"/>
</dbReference>
<dbReference type="RefSeq" id="YP_002515664.2">
    <property type="nucleotide sequence ID" value="NC_011916.1"/>
</dbReference>
<proteinExistence type="predicted"/>
<gene>
    <name evidence="2" type="ordered locus">CCNA_00289</name>
</gene>
<dbReference type="Proteomes" id="UP000001364">
    <property type="component" value="Chromosome"/>
</dbReference>